<evidence type="ECO:0000313" key="1">
    <source>
        <dbReference type="EMBL" id="KIK95613.1"/>
    </source>
</evidence>
<sequence length="87" mass="9671">MISRMSCVDPNSRVGPYVDRLAMHTIVIKRIQGLSRSSGPFFKASKWVQIVVVISCIAKRGPAITLLMLAIGPRSGIQRQFRLWCGV</sequence>
<keyword evidence="2" id="KW-1185">Reference proteome</keyword>
<dbReference type="AlphaFoldDB" id="A0A0D0DRH2"/>
<proteinExistence type="predicted"/>
<evidence type="ECO:0000313" key="2">
    <source>
        <dbReference type="Proteomes" id="UP000054538"/>
    </source>
</evidence>
<dbReference type="InParanoid" id="A0A0D0DRH2"/>
<dbReference type="EMBL" id="KN825032">
    <property type="protein sequence ID" value="KIK95613.1"/>
    <property type="molecule type" value="Genomic_DNA"/>
</dbReference>
<dbReference type="Proteomes" id="UP000054538">
    <property type="component" value="Unassembled WGS sequence"/>
</dbReference>
<reference evidence="2" key="2">
    <citation type="submission" date="2015-01" db="EMBL/GenBank/DDBJ databases">
        <title>Evolutionary Origins and Diversification of the Mycorrhizal Mutualists.</title>
        <authorList>
            <consortium name="DOE Joint Genome Institute"/>
            <consortium name="Mycorrhizal Genomics Consortium"/>
            <person name="Kohler A."/>
            <person name="Kuo A."/>
            <person name="Nagy L.G."/>
            <person name="Floudas D."/>
            <person name="Copeland A."/>
            <person name="Barry K.W."/>
            <person name="Cichocki N."/>
            <person name="Veneault-Fourrey C."/>
            <person name="LaButti K."/>
            <person name="Lindquist E.A."/>
            <person name="Lipzen A."/>
            <person name="Lundell T."/>
            <person name="Morin E."/>
            <person name="Murat C."/>
            <person name="Riley R."/>
            <person name="Ohm R."/>
            <person name="Sun H."/>
            <person name="Tunlid A."/>
            <person name="Henrissat B."/>
            <person name="Grigoriev I.V."/>
            <person name="Hibbett D.S."/>
            <person name="Martin F."/>
        </authorList>
    </citation>
    <scope>NUCLEOTIDE SEQUENCE [LARGE SCALE GENOMIC DNA]</scope>
    <source>
        <strain evidence="2">Ve08.2h10</strain>
    </source>
</reference>
<organism evidence="1 2">
    <name type="scientific">Paxillus rubicundulus Ve08.2h10</name>
    <dbReference type="NCBI Taxonomy" id="930991"/>
    <lineage>
        <taxon>Eukaryota</taxon>
        <taxon>Fungi</taxon>
        <taxon>Dikarya</taxon>
        <taxon>Basidiomycota</taxon>
        <taxon>Agaricomycotina</taxon>
        <taxon>Agaricomycetes</taxon>
        <taxon>Agaricomycetidae</taxon>
        <taxon>Boletales</taxon>
        <taxon>Paxilineae</taxon>
        <taxon>Paxillaceae</taxon>
        <taxon>Paxillus</taxon>
    </lineage>
</organism>
<accession>A0A0D0DRH2</accession>
<dbReference type="HOGENOM" id="CLU_2483998_0_0_1"/>
<gene>
    <name evidence="1" type="ORF">PAXRUDRAFT_372978</name>
</gene>
<name>A0A0D0DRH2_9AGAM</name>
<reference evidence="1 2" key="1">
    <citation type="submission" date="2014-04" db="EMBL/GenBank/DDBJ databases">
        <authorList>
            <consortium name="DOE Joint Genome Institute"/>
            <person name="Kuo A."/>
            <person name="Kohler A."/>
            <person name="Jargeat P."/>
            <person name="Nagy L.G."/>
            <person name="Floudas D."/>
            <person name="Copeland A."/>
            <person name="Barry K.W."/>
            <person name="Cichocki N."/>
            <person name="Veneault-Fourrey C."/>
            <person name="LaButti K."/>
            <person name="Lindquist E.A."/>
            <person name="Lipzen A."/>
            <person name="Lundell T."/>
            <person name="Morin E."/>
            <person name="Murat C."/>
            <person name="Sun H."/>
            <person name="Tunlid A."/>
            <person name="Henrissat B."/>
            <person name="Grigoriev I.V."/>
            <person name="Hibbett D.S."/>
            <person name="Martin F."/>
            <person name="Nordberg H.P."/>
            <person name="Cantor M.N."/>
            <person name="Hua S.X."/>
        </authorList>
    </citation>
    <scope>NUCLEOTIDE SEQUENCE [LARGE SCALE GENOMIC DNA]</scope>
    <source>
        <strain evidence="1 2">Ve08.2h10</strain>
    </source>
</reference>
<protein>
    <submittedName>
        <fullName evidence="1">Uncharacterized protein</fullName>
    </submittedName>
</protein>